<evidence type="ECO:0000313" key="4">
    <source>
        <dbReference type="EMBL" id="NCI48335.1"/>
    </source>
</evidence>
<feature type="region of interest" description="Disordered" evidence="1">
    <location>
        <begin position="103"/>
        <end position="122"/>
    </location>
</feature>
<feature type="domain" description="Phytase-like" evidence="3">
    <location>
        <begin position="43"/>
        <end position="358"/>
    </location>
</feature>
<evidence type="ECO:0000256" key="1">
    <source>
        <dbReference type="SAM" id="MobiDB-lite"/>
    </source>
</evidence>
<accession>A0ABW9ZTD4</accession>
<gene>
    <name evidence="4" type="ORF">GWC95_00280</name>
</gene>
<evidence type="ECO:0000313" key="5">
    <source>
        <dbReference type="Proteomes" id="UP000753802"/>
    </source>
</evidence>
<dbReference type="EMBL" id="JAACJS010000002">
    <property type="protein sequence ID" value="NCI48335.1"/>
    <property type="molecule type" value="Genomic_DNA"/>
</dbReference>
<name>A0ABW9ZTD4_9BACT</name>
<sequence>MRRPFVFILLLCSCLLAGAQTSVGGLKLLDVYVVPHSLSFQNTTVGGLSGIDYDAKTGLYYMISDDRSSINDARYYAAKIHIHQNKIDSVVFVKAVTLLRKNGRPYPGTKQDPHHTPDPEAMRYDPVRKQLVWSSEGERIVKGKDTVLEDPAITIIKTNGKYVDTFPLPENLKMHATEQGPRQNGVLEGMTFADNFRSLYINLEEPRYEDGARAEVTENDAWVRIYKFDVASRKNTAQYAYKLDPVAYPPLPADAFKVNGIPDILSIGNGRFIVLERSFSTGRLPCTIKIFLADTKGATDIKNNPSLKNKPAAKPVSKKLLLNMDSLNAYVDNVEGATLGPLLPNGHRSLLLVADNNFSDKEQTQFFLMEILP</sequence>
<organism evidence="4 5">
    <name type="scientific">Sediminibacterium roseum</name>
    <dbReference type="NCBI Taxonomy" id="1978412"/>
    <lineage>
        <taxon>Bacteria</taxon>
        <taxon>Pseudomonadati</taxon>
        <taxon>Bacteroidota</taxon>
        <taxon>Chitinophagia</taxon>
        <taxon>Chitinophagales</taxon>
        <taxon>Chitinophagaceae</taxon>
        <taxon>Sediminibacterium</taxon>
    </lineage>
</organism>
<evidence type="ECO:0000256" key="2">
    <source>
        <dbReference type="SAM" id="SignalP"/>
    </source>
</evidence>
<dbReference type="RefSeq" id="WP_161816671.1">
    <property type="nucleotide sequence ID" value="NZ_JAACJS010000002.1"/>
</dbReference>
<reference evidence="4 5" key="1">
    <citation type="submission" date="2020-01" db="EMBL/GenBank/DDBJ databases">
        <title>Genome analysis.</title>
        <authorList>
            <person name="Wu S."/>
            <person name="Wang G."/>
        </authorList>
    </citation>
    <scope>NUCLEOTIDE SEQUENCE [LARGE SCALE GENOMIC DNA]</scope>
    <source>
        <strain evidence="4 5">SYL130</strain>
    </source>
</reference>
<feature type="chain" id="PRO_5046953882" evidence="2">
    <location>
        <begin position="20"/>
        <end position="373"/>
    </location>
</feature>
<proteinExistence type="predicted"/>
<keyword evidence="2" id="KW-0732">Signal</keyword>
<dbReference type="Proteomes" id="UP000753802">
    <property type="component" value="Unassembled WGS sequence"/>
</dbReference>
<keyword evidence="5" id="KW-1185">Reference proteome</keyword>
<dbReference type="PANTHER" id="PTHR37957">
    <property type="entry name" value="BLR7070 PROTEIN"/>
    <property type="match status" value="1"/>
</dbReference>
<dbReference type="Pfam" id="PF13449">
    <property type="entry name" value="Phytase-like"/>
    <property type="match status" value="1"/>
</dbReference>
<comment type="caution">
    <text evidence="4">The sequence shown here is derived from an EMBL/GenBank/DDBJ whole genome shotgun (WGS) entry which is preliminary data.</text>
</comment>
<evidence type="ECO:0000259" key="3">
    <source>
        <dbReference type="Pfam" id="PF13449"/>
    </source>
</evidence>
<feature type="signal peptide" evidence="2">
    <location>
        <begin position="1"/>
        <end position="19"/>
    </location>
</feature>
<feature type="compositionally biased region" description="Basic and acidic residues" evidence="1">
    <location>
        <begin position="111"/>
        <end position="122"/>
    </location>
</feature>
<dbReference type="PANTHER" id="PTHR37957:SF1">
    <property type="entry name" value="PHYTASE-LIKE DOMAIN-CONTAINING PROTEIN"/>
    <property type="match status" value="1"/>
</dbReference>
<protein>
    <submittedName>
        <fullName evidence="4">Esterase-like activity of phytase family protein</fullName>
    </submittedName>
</protein>
<dbReference type="InterPro" id="IPR027372">
    <property type="entry name" value="Phytase-like_dom"/>
</dbReference>